<dbReference type="Gene3D" id="3.10.450.50">
    <property type="match status" value="1"/>
</dbReference>
<dbReference type="PANTHER" id="PTHR31094:SF2">
    <property type="entry name" value="RIKEN CDNA 2310061I04 GENE"/>
    <property type="match status" value="1"/>
</dbReference>
<evidence type="ECO:0000313" key="2">
    <source>
        <dbReference type="Proteomes" id="UP001465755"/>
    </source>
</evidence>
<evidence type="ECO:0000313" key="1">
    <source>
        <dbReference type="EMBL" id="KAK9792740.1"/>
    </source>
</evidence>
<sequence length="300" mass="33855">MGLTALILSVREGLDSWHDFMEARFAKRAGGPLSPREYCKACRAATGSTFAPISNHPFAQFDRRNFGPGYGLAAFSSHAASVARSPLGSPTRPAGRSLSIFGGGCPSGDKDPNFYANVGSAIRTLRDEIPTLFYKDLTYDIYRPDIVFRDPRNRFTGIKDYKTIFWSLRFHGQLFFKPIFVDIKRLWQPDERELRLRWTVVGKPRVPWEAQGTFDGVSMFKLDKHGKIYEHQVDNVIFRDPPVQSPLLTGLQLLQGLTGQQTQRPVPGMCRMHDLSQADSEQLCVSTCRVPDAPHRHLLQ</sequence>
<dbReference type="Proteomes" id="UP001465755">
    <property type="component" value="Unassembled WGS sequence"/>
</dbReference>
<dbReference type="SUPFAM" id="SSF54427">
    <property type="entry name" value="NTF2-like"/>
    <property type="match status" value="1"/>
</dbReference>
<dbReference type="EMBL" id="JALJOQ010000158">
    <property type="protein sequence ID" value="KAK9792740.1"/>
    <property type="molecule type" value="Genomic_DNA"/>
</dbReference>
<gene>
    <name evidence="1" type="ORF">WJX73_002863</name>
</gene>
<dbReference type="AlphaFoldDB" id="A0AAW1NRL9"/>
<name>A0AAW1NRL9_9CHLO</name>
<dbReference type="InterPro" id="IPR018790">
    <property type="entry name" value="DUF2358"/>
</dbReference>
<organism evidence="1 2">
    <name type="scientific">Symbiochloris irregularis</name>
    <dbReference type="NCBI Taxonomy" id="706552"/>
    <lineage>
        <taxon>Eukaryota</taxon>
        <taxon>Viridiplantae</taxon>
        <taxon>Chlorophyta</taxon>
        <taxon>core chlorophytes</taxon>
        <taxon>Trebouxiophyceae</taxon>
        <taxon>Trebouxiales</taxon>
        <taxon>Trebouxiaceae</taxon>
        <taxon>Symbiochloris</taxon>
    </lineage>
</organism>
<comment type="caution">
    <text evidence="1">The sequence shown here is derived from an EMBL/GenBank/DDBJ whole genome shotgun (WGS) entry which is preliminary data.</text>
</comment>
<proteinExistence type="predicted"/>
<accession>A0AAW1NRL9</accession>
<reference evidence="1 2" key="1">
    <citation type="journal article" date="2024" name="Nat. Commun.">
        <title>Phylogenomics reveals the evolutionary origins of lichenization in chlorophyte algae.</title>
        <authorList>
            <person name="Puginier C."/>
            <person name="Libourel C."/>
            <person name="Otte J."/>
            <person name="Skaloud P."/>
            <person name="Haon M."/>
            <person name="Grisel S."/>
            <person name="Petersen M."/>
            <person name="Berrin J.G."/>
            <person name="Delaux P.M."/>
            <person name="Dal Grande F."/>
            <person name="Keller J."/>
        </authorList>
    </citation>
    <scope>NUCLEOTIDE SEQUENCE [LARGE SCALE GENOMIC DNA]</scope>
    <source>
        <strain evidence="1 2">SAG 2036</strain>
    </source>
</reference>
<dbReference type="InterPro" id="IPR032710">
    <property type="entry name" value="NTF2-like_dom_sf"/>
</dbReference>
<dbReference type="PANTHER" id="PTHR31094">
    <property type="entry name" value="RIKEN CDNA 2310061I04 GENE"/>
    <property type="match status" value="1"/>
</dbReference>
<keyword evidence="2" id="KW-1185">Reference proteome</keyword>
<protein>
    <submittedName>
        <fullName evidence="1">Uncharacterized protein</fullName>
    </submittedName>
</protein>
<dbReference type="Pfam" id="PF10184">
    <property type="entry name" value="DUF2358"/>
    <property type="match status" value="1"/>
</dbReference>